<evidence type="ECO:0000313" key="6">
    <source>
        <dbReference type="Proteomes" id="UP000190064"/>
    </source>
</evidence>
<dbReference type="InterPro" id="IPR009057">
    <property type="entry name" value="Homeodomain-like_sf"/>
</dbReference>
<keyword evidence="2" id="KW-0238">DNA-binding</keyword>
<keyword evidence="6" id="KW-1185">Reference proteome</keyword>
<keyword evidence="3" id="KW-0804">Transcription</keyword>
<dbReference type="PROSITE" id="PS01124">
    <property type="entry name" value="HTH_ARAC_FAMILY_2"/>
    <property type="match status" value="1"/>
</dbReference>
<dbReference type="STRING" id="966.BTA35_0206640"/>
<dbReference type="InterPro" id="IPR018060">
    <property type="entry name" value="HTH_AraC"/>
</dbReference>
<name>A0A1T1HCW1_OCELI</name>
<dbReference type="Gene3D" id="1.10.10.60">
    <property type="entry name" value="Homeodomain-like"/>
    <property type="match status" value="2"/>
</dbReference>
<dbReference type="GO" id="GO:0043565">
    <property type="term" value="F:sequence-specific DNA binding"/>
    <property type="evidence" value="ECO:0007669"/>
    <property type="project" value="InterPro"/>
</dbReference>
<accession>A0A1T1HCW1</accession>
<organism evidence="5 6">
    <name type="scientific">Oceanospirillum linum</name>
    <dbReference type="NCBI Taxonomy" id="966"/>
    <lineage>
        <taxon>Bacteria</taxon>
        <taxon>Pseudomonadati</taxon>
        <taxon>Pseudomonadota</taxon>
        <taxon>Gammaproteobacteria</taxon>
        <taxon>Oceanospirillales</taxon>
        <taxon>Oceanospirillaceae</taxon>
        <taxon>Oceanospirillum</taxon>
    </lineage>
</organism>
<dbReference type="InterPro" id="IPR050204">
    <property type="entry name" value="AraC_XylS_family_regulators"/>
</dbReference>
<dbReference type="AlphaFoldDB" id="A0A1T1HCW1"/>
<dbReference type="Pfam" id="PF12852">
    <property type="entry name" value="Cupin_6"/>
    <property type="match status" value="1"/>
</dbReference>
<dbReference type="EMBL" id="MTSD02000002">
    <property type="protein sequence ID" value="OOV87691.1"/>
    <property type="molecule type" value="Genomic_DNA"/>
</dbReference>
<dbReference type="SMART" id="SM00342">
    <property type="entry name" value="HTH_ARAC"/>
    <property type="match status" value="1"/>
</dbReference>
<keyword evidence="1" id="KW-0805">Transcription regulation</keyword>
<dbReference type="PANTHER" id="PTHR46796:SF7">
    <property type="entry name" value="ARAC FAMILY TRANSCRIPTIONAL REGULATOR"/>
    <property type="match status" value="1"/>
</dbReference>
<evidence type="ECO:0000256" key="3">
    <source>
        <dbReference type="ARBA" id="ARBA00023163"/>
    </source>
</evidence>
<protein>
    <recommendedName>
        <fullName evidence="4">HTH araC/xylS-type domain-containing protein</fullName>
    </recommendedName>
</protein>
<evidence type="ECO:0000313" key="5">
    <source>
        <dbReference type="EMBL" id="OOV87691.1"/>
    </source>
</evidence>
<evidence type="ECO:0000256" key="2">
    <source>
        <dbReference type="ARBA" id="ARBA00023125"/>
    </source>
</evidence>
<dbReference type="InterPro" id="IPR018062">
    <property type="entry name" value="HTH_AraC-typ_CS"/>
</dbReference>
<comment type="caution">
    <text evidence="5">The sequence shown here is derived from an EMBL/GenBank/DDBJ whole genome shotgun (WGS) entry which is preliminary data.</text>
</comment>
<dbReference type="Pfam" id="PF12833">
    <property type="entry name" value="HTH_18"/>
    <property type="match status" value="1"/>
</dbReference>
<dbReference type="InterPro" id="IPR032783">
    <property type="entry name" value="AraC_lig"/>
</dbReference>
<dbReference type="Proteomes" id="UP000190064">
    <property type="component" value="Unassembled WGS sequence"/>
</dbReference>
<gene>
    <name evidence="5" type="ORF">BTA35_0206640</name>
</gene>
<dbReference type="PANTHER" id="PTHR46796">
    <property type="entry name" value="HTH-TYPE TRANSCRIPTIONAL ACTIVATOR RHAS-RELATED"/>
    <property type="match status" value="1"/>
</dbReference>
<sequence length="300" mass="33358">MDRLSALLNLFQPEARNVSQTSLYQAPITVAKNESSHLYLVKSGRLQLSSGQETRQCQCGDLIWIPKGDAHQLTELRQPDTDLNQQPPALVTKIEILFLHREPNQELNLLQSTLPHLLFLPASENQESSLKPLVELMFQEAGQQRCGHTTVVNRLAEVLLVNLLRHLMANQKVSTGVLGGLSDLRLARAMTGIHDTPGENWTLEELANTAGMSRTAFSKRFREVVGFTPADYLAQWRMSIACKKISSGSESVATLADELGYQSETAFRRAFRKVTGHPPGFYKKGVAFSEIKEEMAEAAT</sequence>
<dbReference type="SUPFAM" id="SSF46689">
    <property type="entry name" value="Homeodomain-like"/>
    <property type="match status" value="2"/>
</dbReference>
<dbReference type="PROSITE" id="PS00041">
    <property type="entry name" value="HTH_ARAC_FAMILY_1"/>
    <property type="match status" value="1"/>
</dbReference>
<dbReference type="GO" id="GO:0003700">
    <property type="term" value="F:DNA-binding transcription factor activity"/>
    <property type="evidence" value="ECO:0007669"/>
    <property type="project" value="InterPro"/>
</dbReference>
<reference evidence="5" key="1">
    <citation type="submission" date="2017-02" db="EMBL/GenBank/DDBJ databases">
        <title>Draft Genome Sequence of the Salt Water Bacterium Oceanospirillum linum ATCC 11336.</title>
        <authorList>
            <person name="Trachtenberg A.M."/>
            <person name="Carney J.G."/>
            <person name="Linnane J.D."/>
            <person name="Rheaume B.A."/>
            <person name="Pitts N.L."/>
            <person name="Mykles D.L."/>
            <person name="Maclea K.S."/>
        </authorList>
    </citation>
    <scope>NUCLEOTIDE SEQUENCE [LARGE SCALE GENOMIC DNA]</scope>
    <source>
        <strain evidence="5">ATCC 11336</strain>
    </source>
</reference>
<proteinExistence type="predicted"/>
<evidence type="ECO:0000259" key="4">
    <source>
        <dbReference type="PROSITE" id="PS01124"/>
    </source>
</evidence>
<feature type="domain" description="HTH araC/xylS-type" evidence="4">
    <location>
        <begin position="187"/>
        <end position="285"/>
    </location>
</feature>
<dbReference type="RefSeq" id="WP_078319032.1">
    <property type="nucleotide sequence ID" value="NZ_FXTS01000002.1"/>
</dbReference>
<evidence type="ECO:0000256" key="1">
    <source>
        <dbReference type="ARBA" id="ARBA00023015"/>
    </source>
</evidence>